<gene>
    <name evidence="1" type="ORF">QFC21_002414</name>
</gene>
<comment type="caution">
    <text evidence="1">The sequence shown here is derived from an EMBL/GenBank/DDBJ whole genome shotgun (WGS) entry which is preliminary data.</text>
</comment>
<name>A0ACC2VYT6_9TREE</name>
<dbReference type="EMBL" id="JASBWT010000006">
    <property type="protein sequence ID" value="KAJ9103951.1"/>
    <property type="molecule type" value="Genomic_DNA"/>
</dbReference>
<protein>
    <submittedName>
        <fullName evidence="1">Uncharacterized protein</fullName>
    </submittedName>
</protein>
<accession>A0ACC2VYT6</accession>
<evidence type="ECO:0000313" key="2">
    <source>
        <dbReference type="Proteomes" id="UP001227268"/>
    </source>
</evidence>
<organism evidence="1 2">
    <name type="scientific">Naganishia friedmannii</name>
    <dbReference type="NCBI Taxonomy" id="89922"/>
    <lineage>
        <taxon>Eukaryota</taxon>
        <taxon>Fungi</taxon>
        <taxon>Dikarya</taxon>
        <taxon>Basidiomycota</taxon>
        <taxon>Agaricomycotina</taxon>
        <taxon>Tremellomycetes</taxon>
        <taxon>Filobasidiales</taxon>
        <taxon>Filobasidiaceae</taxon>
        <taxon>Naganishia</taxon>
    </lineage>
</organism>
<sequence length="778" mass="84868">MSFLDTFPDLVSDLHDVFNMLYPPSPDSAVSDDWQDADEELASHEPLANTSIEMVDLDGPVDGLAPLDVHEQRSIAPLEGHPTQAGKHSRIDSLLDELSRKRIRAILDSTLPLMGYAAPTPDGKNAKKRKLIQLIEPDIEIPKGMQVTQTVPIWQRYGRSLEQGSVKRDRQRSPSANAKSTPEYSPFSTVSYLSRLRTFTLPTYPTKPSPLLSPQACAQAGWINQGGKDRLVCEVCRKAWRVELPSREMTGGVTLSPEMTTIHQDLLLLNPPISSHLAPLAFDVECNILTRGESPSVAHFEEADIELVSPLDASRTNILTENLNHALDSDFVTEALGTHGENDASKVLSKRNHASSSTPISSSAAILAFFGWNVFRPQDLGAPGMGASAITGNSLRNSVIVPDVLRCRICDRKLGLWAFRYNQRSSQTSLPKATPKPLDVIRQHREFCPIRTLAASAKDRDTQSWWADAAILQESLATGVAGEDVARTAVSTSFLADTGAQEFPHAKIEIQENNRAVESVVSKLKDFTRHAGPGTQQEGASSSAAWTLPDCTTACAYALVVTTALCWIFHFIPFLRLKTTEEEEIVGIDDAFLGEFTNDYIAIDPELRLHRIDSKSVVDGNSDYRNKLSPSVSHGATGDEKAGGSRIDPLSHPRRRCTINNTMPEDDKPLLSPPTSGGPTRSPTTTHSTGGGKYSLAPNRISFPSSSTSALYSGEGEDPDLYDLRTSGYRPTPTRNRSATELAGSASGSARRGGNLDVESGRERRQGVPKLSRECLWS</sequence>
<dbReference type="Proteomes" id="UP001227268">
    <property type="component" value="Unassembled WGS sequence"/>
</dbReference>
<evidence type="ECO:0000313" key="1">
    <source>
        <dbReference type="EMBL" id="KAJ9103951.1"/>
    </source>
</evidence>
<keyword evidence="2" id="KW-1185">Reference proteome</keyword>
<reference evidence="1" key="1">
    <citation type="submission" date="2023-04" db="EMBL/GenBank/DDBJ databases">
        <title>Draft Genome sequencing of Naganishia species isolated from polar environments using Oxford Nanopore Technology.</title>
        <authorList>
            <person name="Leo P."/>
            <person name="Venkateswaran K."/>
        </authorList>
    </citation>
    <scope>NUCLEOTIDE SEQUENCE</scope>
    <source>
        <strain evidence="1">MNA-CCFEE 5423</strain>
    </source>
</reference>
<proteinExistence type="predicted"/>